<evidence type="ECO:0000313" key="5">
    <source>
        <dbReference type="Proteomes" id="UP000605846"/>
    </source>
</evidence>
<dbReference type="GO" id="GO:0006688">
    <property type="term" value="P:glycosphingolipid biosynthetic process"/>
    <property type="evidence" value="ECO:0007669"/>
    <property type="project" value="TreeGrafter"/>
</dbReference>
<dbReference type="InterPro" id="IPR007577">
    <property type="entry name" value="GlycoTrfase_DXD_sugar-bd_CS"/>
</dbReference>
<evidence type="ECO:0000313" key="4">
    <source>
        <dbReference type="EMBL" id="KAF7723227.1"/>
    </source>
</evidence>
<dbReference type="SUPFAM" id="SSF53448">
    <property type="entry name" value="Nucleotide-diphospho-sugar transferases"/>
    <property type="match status" value="1"/>
</dbReference>
<comment type="similarity">
    <text evidence="1">Belongs to the glycosyltransferase 32 family.</text>
</comment>
<dbReference type="OrthoDB" id="409543at2759"/>
<dbReference type="Pfam" id="PF04488">
    <property type="entry name" value="Gly_transf_sug"/>
    <property type="match status" value="1"/>
</dbReference>
<dbReference type="GO" id="GO:0016758">
    <property type="term" value="F:hexosyltransferase activity"/>
    <property type="evidence" value="ECO:0007669"/>
    <property type="project" value="TreeGrafter"/>
</dbReference>
<dbReference type="InterPro" id="IPR029044">
    <property type="entry name" value="Nucleotide-diphossugar_trans"/>
</dbReference>
<keyword evidence="3" id="KW-0812">Transmembrane</keyword>
<organism evidence="4 5">
    <name type="scientific">Apophysomyces ossiformis</name>
    <dbReference type="NCBI Taxonomy" id="679940"/>
    <lineage>
        <taxon>Eukaryota</taxon>
        <taxon>Fungi</taxon>
        <taxon>Fungi incertae sedis</taxon>
        <taxon>Mucoromycota</taxon>
        <taxon>Mucoromycotina</taxon>
        <taxon>Mucoromycetes</taxon>
        <taxon>Mucorales</taxon>
        <taxon>Mucorineae</taxon>
        <taxon>Mucoraceae</taxon>
        <taxon>Apophysomyces</taxon>
    </lineage>
</organism>
<name>A0A8H7ERC9_9FUNG</name>
<proteinExistence type="inferred from homology"/>
<dbReference type="PANTHER" id="PTHR12042">
    <property type="entry name" value="LACTOSYLCERAMIDE 4-ALPHA-GALACTOSYLTRANSFERASE ALPHA- 1,4-GALACTOSYLTRANSFERASE"/>
    <property type="match status" value="1"/>
</dbReference>
<evidence type="ECO:0000256" key="3">
    <source>
        <dbReference type="SAM" id="Phobius"/>
    </source>
</evidence>
<feature type="region of interest" description="Disordered" evidence="2">
    <location>
        <begin position="117"/>
        <end position="145"/>
    </location>
</feature>
<gene>
    <name evidence="4" type="ORF">EC973_002165</name>
</gene>
<protein>
    <recommendedName>
        <fullName evidence="6">Glycosyltransferase family 32 protein</fullName>
    </recommendedName>
</protein>
<dbReference type="InterPro" id="IPR051981">
    <property type="entry name" value="Glycosyltransf_32"/>
</dbReference>
<comment type="caution">
    <text evidence="4">The sequence shown here is derived from an EMBL/GenBank/DDBJ whole genome shotgun (WGS) entry which is preliminary data.</text>
</comment>
<feature type="compositionally biased region" description="Pro residues" evidence="2">
    <location>
        <begin position="119"/>
        <end position="129"/>
    </location>
</feature>
<sequence>MLFLSSSNTTSSTLISTALRPNQRRRIYTLAKWILIGAATILATFILVCRVDVHFRVYVREWVAPPVQLVIEPLSDGCFANLSLHNPYHQGRYRRVAHFVPGVPLWEDQTCYDFANLVRPPPSPSPSPAPSSARDGNKDQINDDNGQRKTIFFHTYWSRNLTVITDKQLATWQSFAATQNANQTHLMVWISPDDEATLLASSAWRTATKQFGSRLQHQTFDVSTLIQNTPLAAVVEPIHNRRVGHEDLLKLLALYHYGGVWFDLDTLFVRDLSPLLSEEWISQGSCYTSLEGNPFDGALLHFHRGSPYVCEMLATVANELHPSRSRTEPTSESYWSASSSLSKVKLGPTLYYRIYRRLLHHGIKPWLVVPWCFTDPSQCRKSNSLPNAFSESEFSERRLSQVFAYHWHQQWDAIPGSVFRYIQAKNENALLLS</sequence>
<keyword evidence="5" id="KW-1185">Reference proteome</keyword>
<reference evidence="4" key="1">
    <citation type="submission" date="2020-01" db="EMBL/GenBank/DDBJ databases">
        <title>Genome Sequencing of Three Apophysomyces-Like Fungal Strains Confirms a Novel Fungal Genus in the Mucoromycota with divergent Burkholderia-like Endosymbiotic Bacteria.</title>
        <authorList>
            <person name="Stajich J.E."/>
            <person name="Macias A.M."/>
            <person name="Carter-House D."/>
            <person name="Lovett B."/>
            <person name="Kasson L.R."/>
            <person name="Berry K."/>
            <person name="Grigoriev I."/>
            <person name="Chang Y."/>
            <person name="Spatafora J."/>
            <person name="Kasson M.T."/>
        </authorList>
    </citation>
    <scope>NUCLEOTIDE SEQUENCE</scope>
    <source>
        <strain evidence="4">NRRL A-21654</strain>
    </source>
</reference>
<accession>A0A8H7ERC9</accession>
<dbReference type="PANTHER" id="PTHR12042:SF21">
    <property type="entry name" value="ALPHA1,4-GALACTOSYLTRANSFERASE 1-RELATED"/>
    <property type="match status" value="1"/>
</dbReference>
<feature type="compositionally biased region" description="Basic and acidic residues" evidence="2">
    <location>
        <begin position="135"/>
        <end position="145"/>
    </location>
</feature>
<dbReference type="EMBL" id="JABAYA010000159">
    <property type="protein sequence ID" value="KAF7723227.1"/>
    <property type="molecule type" value="Genomic_DNA"/>
</dbReference>
<keyword evidence="3" id="KW-1133">Transmembrane helix</keyword>
<keyword evidence="3" id="KW-0472">Membrane</keyword>
<dbReference type="Proteomes" id="UP000605846">
    <property type="component" value="Unassembled WGS sequence"/>
</dbReference>
<dbReference type="Gene3D" id="3.90.550.20">
    <property type="match status" value="1"/>
</dbReference>
<evidence type="ECO:0000256" key="2">
    <source>
        <dbReference type="SAM" id="MobiDB-lite"/>
    </source>
</evidence>
<dbReference type="GO" id="GO:0016020">
    <property type="term" value="C:membrane"/>
    <property type="evidence" value="ECO:0007669"/>
    <property type="project" value="GOC"/>
</dbReference>
<evidence type="ECO:0008006" key="6">
    <source>
        <dbReference type="Google" id="ProtNLM"/>
    </source>
</evidence>
<dbReference type="AlphaFoldDB" id="A0A8H7ERC9"/>
<feature type="transmembrane region" description="Helical" evidence="3">
    <location>
        <begin position="30"/>
        <end position="48"/>
    </location>
</feature>
<evidence type="ECO:0000256" key="1">
    <source>
        <dbReference type="ARBA" id="ARBA00009003"/>
    </source>
</evidence>